<dbReference type="InterPro" id="IPR013785">
    <property type="entry name" value="Aldolase_TIM"/>
</dbReference>
<dbReference type="PANTHER" id="PTHR10683:SF34">
    <property type="entry name" value="TRANSALDOLASE"/>
    <property type="match status" value="1"/>
</dbReference>
<dbReference type="Proteomes" id="UP000184073">
    <property type="component" value="Unassembled WGS sequence"/>
</dbReference>
<organism evidence="3 4">
    <name type="scientific">Aspergillus versicolor CBS 583.65</name>
    <dbReference type="NCBI Taxonomy" id="1036611"/>
    <lineage>
        <taxon>Eukaryota</taxon>
        <taxon>Fungi</taxon>
        <taxon>Dikarya</taxon>
        <taxon>Ascomycota</taxon>
        <taxon>Pezizomycotina</taxon>
        <taxon>Eurotiomycetes</taxon>
        <taxon>Eurotiomycetidae</taxon>
        <taxon>Eurotiales</taxon>
        <taxon>Aspergillaceae</taxon>
        <taxon>Aspergillus</taxon>
        <taxon>Aspergillus subgen. Nidulantes</taxon>
    </lineage>
</organism>
<comment type="catalytic activity">
    <reaction evidence="2">
        <text>D-sedoheptulose 7-phosphate + D-glyceraldehyde 3-phosphate = D-erythrose 4-phosphate + beta-D-fructose 6-phosphate</text>
        <dbReference type="Rhea" id="RHEA:17053"/>
        <dbReference type="ChEBI" id="CHEBI:16897"/>
        <dbReference type="ChEBI" id="CHEBI:57483"/>
        <dbReference type="ChEBI" id="CHEBI:57634"/>
        <dbReference type="ChEBI" id="CHEBI:59776"/>
        <dbReference type="EC" id="2.2.1.2"/>
    </reaction>
</comment>
<dbReference type="RefSeq" id="XP_040663711.1">
    <property type="nucleotide sequence ID" value="XM_040816723.1"/>
</dbReference>
<dbReference type="GO" id="GO:0005975">
    <property type="term" value="P:carbohydrate metabolic process"/>
    <property type="evidence" value="ECO:0007669"/>
    <property type="project" value="InterPro"/>
</dbReference>
<dbReference type="STRING" id="1036611.A0A1L9P8X5"/>
<keyword evidence="2" id="KW-0570">Pentose shunt</keyword>
<keyword evidence="4" id="KW-1185">Reference proteome</keyword>
<keyword evidence="2" id="KW-0808">Transferase</keyword>
<keyword evidence="1" id="KW-0704">Schiff base</keyword>
<dbReference type="GeneID" id="63732234"/>
<evidence type="ECO:0000313" key="4">
    <source>
        <dbReference type="Proteomes" id="UP000184073"/>
    </source>
</evidence>
<dbReference type="Gene3D" id="3.20.20.70">
    <property type="entry name" value="Aldolase class I"/>
    <property type="match status" value="1"/>
</dbReference>
<name>A0A1L9P8X5_ASPVE</name>
<dbReference type="EMBL" id="KV878126">
    <property type="protein sequence ID" value="OJI97948.1"/>
    <property type="molecule type" value="Genomic_DNA"/>
</dbReference>
<dbReference type="UniPathway" id="UPA00115">
    <property type="reaction ID" value="UER00414"/>
</dbReference>
<accession>A0A1L9P8X5</accession>
<dbReference type="InterPro" id="IPR018225">
    <property type="entry name" value="Transaldolase_AS"/>
</dbReference>
<dbReference type="OrthoDB" id="1711136at2759"/>
<dbReference type="AlphaFoldDB" id="A0A1L9P8X5"/>
<evidence type="ECO:0000313" key="3">
    <source>
        <dbReference type="EMBL" id="OJI97948.1"/>
    </source>
</evidence>
<protein>
    <recommendedName>
        <fullName evidence="2">Transaldolase</fullName>
        <ecNumber evidence="2">2.2.1.2</ecNumber>
    </recommendedName>
</protein>
<gene>
    <name evidence="3" type="ORF">ASPVEDRAFT_79622</name>
</gene>
<dbReference type="SUPFAM" id="SSF51569">
    <property type="entry name" value="Aldolase"/>
    <property type="match status" value="1"/>
</dbReference>
<comment type="pathway">
    <text evidence="2">Carbohydrate degradation; pentose phosphate pathway; D-glyceraldehyde 3-phosphate and beta-D-fructose 6-phosphate from D-ribose 5-phosphate and D-xylulose 5-phosphate (non-oxidative stage): step 2/3.</text>
</comment>
<dbReference type="GO" id="GO:0009052">
    <property type="term" value="P:pentose-phosphate shunt, non-oxidative branch"/>
    <property type="evidence" value="ECO:0007669"/>
    <property type="project" value="TreeGrafter"/>
</dbReference>
<dbReference type="VEuPathDB" id="FungiDB:ASPVEDRAFT_79622"/>
<dbReference type="PROSITE" id="PS00958">
    <property type="entry name" value="TRANSALDOLASE_2"/>
    <property type="match status" value="1"/>
</dbReference>
<reference evidence="4" key="1">
    <citation type="journal article" date="2017" name="Genome Biol.">
        <title>Comparative genomics reveals high biological diversity and specific adaptations in the industrially and medically important fungal genus Aspergillus.</title>
        <authorList>
            <person name="de Vries R.P."/>
            <person name="Riley R."/>
            <person name="Wiebenga A."/>
            <person name="Aguilar-Osorio G."/>
            <person name="Amillis S."/>
            <person name="Uchima C.A."/>
            <person name="Anderluh G."/>
            <person name="Asadollahi M."/>
            <person name="Askin M."/>
            <person name="Barry K."/>
            <person name="Battaglia E."/>
            <person name="Bayram O."/>
            <person name="Benocci T."/>
            <person name="Braus-Stromeyer S.A."/>
            <person name="Caldana C."/>
            <person name="Canovas D."/>
            <person name="Cerqueira G.C."/>
            <person name="Chen F."/>
            <person name="Chen W."/>
            <person name="Choi C."/>
            <person name="Clum A."/>
            <person name="Dos Santos R.A."/>
            <person name="Damasio A.R."/>
            <person name="Diallinas G."/>
            <person name="Emri T."/>
            <person name="Fekete E."/>
            <person name="Flipphi M."/>
            <person name="Freyberg S."/>
            <person name="Gallo A."/>
            <person name="Gournas C."/>
            <person name="Habgood R."/>
            <person name="Hainaut M."/>
            <person name="Harispe M.L."/>
            <person name="Henrissat B."/>
            <person name="Hilden K.S."/>
            <person name="Hope R."/>
            <person name="Hossain A."/>
            <person name="Karabika E."/>
            <person name="Karaffa L."/>
            <person name="Karanyi Z."/>
            <person name="Krasevec N."/>
            <person name="Kuo A."/>
            <person name="Kusch H."/>
            <person name="LaButti K."/>
            <person name="Lagendijk E.L."/>
            <person name="Lapidus A."/>
            <person name="Levasseur A."/>
            <person name="Lindquist E."/>
            <person name="Lipzen A."/>
            <person name="Logrieco A.F."/>
            <person name="MacCabe A."/>
            <person name="Maekelae M.R."/>
            <person name="Malavazi I."/>
            <person name="Melin P."/>
            <person name="Meyer V."/>
            <person name="Mielnichuk N."/>
            <person name="Miskei M."/>
            <person name="Molnar A.P."/>
            <person name="Mule G."/>
            <person name="Ngan C.Y."/>
            <person name="Orejas M."/>
            <person name="Orosz E."/>
            <person name="Ouedraogo J.P."/>
            <person name="Overkamp K.M."/>
            <person name="Park H.-S."/>
            <person name="Perrone G."/>
            <person name="Piumi F."/>
            <person name="Punt P.J."/>
            <person name="Ram A.F."/>
            <person name="Ramon A."/>
            <person name="Rauscher S."/>
            <person name="Record E."/>
            <person name="Riano-Pachon D.M."/>
            <person name="Robert V."/>
            <person name="Roehrig J."/>
            <person name="Ruller R."/>
            <person name="Salamov A."/>
            <person name="Salih N.S."/>
            <person name="Samson R.A."/>
            <person name="Sandor E."/>
            <person name="Sanguinetti M."/>
            <person name="Schuetze T."/>
            <person name="Sepcic K."/>
            <person name="Shelest E."/>
            <person name="Sherlock G."/>
            <person name="Sophianopoulou V."/>
            <person name="Squina F.M."/>
            <person name="Sun H."/>
            <person name="Susca A."/>
            <person name="Todd R.B."/>
            <person name="Tsang A."/>
            <person name="Unkles S.E."/>
            <person name="van de Wiele N."/>
            <person name="van Rossen-Uffink D."/>
            <person name="Oliveira J.V."/>
            <person name="Vesth T.C."/>
            <person name="Visser J."/>
            <person name="Yu J.-H."/>
            <person name="Zhou M."/>
            <person name="Andersen M.R."/>
            <person name="Archer D.B."/>
            <person name="Baker S.E."/>
            <person name="Benoit I."/>
            <person name="Brakhage A.A."/>
            <person name="Braus G.H."/>
            <person name="Fischer R."/>
            <person name="Frisvad J.C."/>
            <person name="Goldman G.H."/>
            <person name="Houbraken J."/>
            <person name="Oakley B."/>
            <person name="Pocsi I."/>
            <person name="Scazzocchio C."/>
            <person name="Seiboth B."/>
            <person name="vanKuyk P.A."/>
            <person name="Wortman J."/>
            <person name="Dyer P.S."/>
            <person name="Grigoriev I.V."/>
        </authorList>
    </citation>
    <scope>NUCLEOTIDE SEQUENCE [LARGE SCALE GENOMIC DNA]</scope>
    <source>
        <strain evidence="4">CBS 583.65</strain>
    </source>
</reference>
<evidence type="ECO:0000256" key="1">
    <source>
        <dbReference type="ARBA" id="ARBA00023270"/>
    </source>
</evidence>
<dbReference type="GO" id="GO:0004801">
    <property type="term" value="F:transaldolase activity"/>
    <property type="evidence" value="ECO:0007669"/>
    <property type="project" value="UniProtKB-EC"/>
</dbReference>
<comment type="function">
    <text evidence="2">Catalyzes the rate-limiting step of the non-oxidative phase in the pentose phosphate pathway. Catalyzes the reversible conversion of sedheptulose-7-phosphate and D-glyceraldehyde 3-phosphate into erythrose-4-phosphate and beta-D-fructose 6-phosphate.</text>
</comment>
<sequence>MNPSSVNLLEYLRSKTQIDLDSFDITVVEEFGKCVDCTSNQVFLYVSLMSSINIEQYEYYTELTKPARKEILEKALELALNLHDQFPEVTFEELAVEVAAVLLGHEMLPAFTGSLHVMANPNHAYSKQKVVETAKRIHSIFALVDPFFPTARIVIKVAATWEGLQGCRELRDYGIKTLATTVFSMEQVILAGEVGCVSISPFIHELRILLDPKYRDPHPLLDLCVQAEEYYKRLSLPTKVKACSNANLDELLQLAGVDALTLVPDDLKALKSSYRDAKEVDELSLFKADRHDQGEPQNVSYINDELKYRGDFERAQDGRARGKLAEAIDIFRNFQAKAEAVIRNARS</sequence>
<dbReference type="InterPro" id="IPR001585">
    <property type="entry name" value="TAL/FSA"/>
</dbReference>
<dbReference type="EC" id="2.2.1.2" evidence="2"/>
<proteinExistence type="predicted"/>
<evidence type="ECO:0000256" key="2">
    <source>
        <dbReference type="RuleBase" id="RU000501"/>
    </source>
</evidence>
<dbReference type="PANTHER" id="PTHR10683">
    <property type="entry name" value="TRANSALDOLASE"/>
    <property type="match status" value="1"/>
</dbReference>
<dbReference type="Pfam" id="PF00923">
    <property type="entry name" value="TAL_FSA"/>
    <property type="match status" value="1"/>
</dbReference>